<proteinExistence type="predicted"/>
<accession>A0A5C6EHH0</accession>
<dbReference type="Pfam" id="PF00404">
    <property type="entry name" value="Dockerin_1"/>
    <property type="match status" value="1"/>
</dbReference>
<dbReference type="SUPFAM" id="SSF49313">
    <property type="entry name" value="Cadherin-like"/>
    <property type="match status" value="2"/>
</dbReference>
<dbReference type="InterPro" id="IPR013783">
    <property type="entry name" value="Ig-like_fold"/>
</dbReference>
<comment type="caution">
    <text evidence="7">The sequence shown here is derived from an EMBL/GenBank/DDBJ whole genome shotgun (WGS) entry which is preliminary data.</text>
</comment>
<dbReference type="AlphaFoldDB" id="A0A5C6EHH0"/>
<dbReference type="Gene3D" id="2.60.40.10">
    <property type="entry name" value="Immunoglobulins"/>
    <property type="match status" value="1"/>
</dbReference>
<dbReference type="RefSeq" id="WP_146536822.1">
    <property type="nucleotide sequence ID" value="NZ_SJPX01000005.1"/>
</dbReference>
<keyword evidence="3" id="KW-0472">Membrane</keyword>
<comment type="subcellular location">
    <subcellularLocation>
        <location evidence="1">Membrane</location>
        <topology evidence="1">Single-pass membrane protein</topology>
    </subcellularLocation>
</comment>
<dbReference type="PROSITE" id="PS50268">
    <property type="entry name" value="CADHERIN_2"/>
    <property type="match status" value="1"/>
</dbReference>
<feature type="compositionally biased region" description="Basic and acidic residues" evidence="5">
    <location>
        <begin position="989"/>
        <end position="999"/>
    </location>
</feature>
<dbReference type="OrthoDB" id="237985at2"/>
<keyword evidence="3" id="KW-1133">Transmembrane helix</keyword>
<dbReference type="GO" id="GO:0007156">
    <property type="term" value="P:homophilic cell adhesion via plasma membrane adhesion molecules"/>
    <property type="evidence" value="ECO:0007669"/>
    <property type="project" value="InterPro"/>
</dbReference>
<dbReference type="Gene3D" id="2.60.40.60">
    <property type="entry name" value="Cadherins"/>
    <property type="match status" value="1"/>
</dbReference>
<dbReference type="InterPro" id="IPR036439">
    <property type="entry name" value="Dockerin_dom_sf"/>
</dbReference>
<feature type="compositionally biased region" description="Polar residues" evidence="5">
    <location>
        <begin position="937"/>
        <end position="953"/>
    </location>
</feature>
<organism evidence="7 8">
    <name type="scientific">Rubripirellula reticaptiva</name>
    <dbReference type="NCBI Taxonomy" id="2528013"/>
    <lineage>
        <taxon>Bacteria</taxon>
        <taxon>Pseudomonadati</taxon>
        <taxon>Planctomycetota</taxon>
        <taxon>Planctomycetia</taxon>
        <taxon>Pirellulales</taxon>
        <taxon>Pirellulaceae</taxon>
        <taxon>Rubripirellula</taxon>
    </lineage>
</organism>
<dbReference type="InterPro" id="IPR002126">
    <property type="entry name" value="Cadherin-like_dom"/>
</dbReference>
<dbReference type="GO" id="GO:0000272">
    <property type="term" value="P:polysaccharide catabolic process"/>
    <property type="evidence" value="ECO:0007669"/>
    <property type="project" value="InterPro"/>
</dbReference>
<dbReference type="GO" id="GO:0004553">
    <property type="term" value="F:hydrolase activity, hydrolyzing O-glycosyl compounds"/>
    <property type="evidence" value="ECO:0007669"/>
    <property type="project" value="InterPro"/>
</dbReference>
<evidence type="ECO:0000256" key="3">
    <source>
        <dbReference type="ARBA" id="ARBA00022989"/>
    </source>
</evidence>
<feature type="domain" description="Cadherin" evidence="6">
    <location>
        <begin position="561"/>
        <end position="647"/>
    </location>
</feature>
<reference evidence="7 8" key="1">
    <citation type="submission" date="2019-02" db="EMBL/GenBank/DDBJ databases">
        <title>Deep-cultivation of Planctomycetes and their phenomic and genomic characterization uncovers novel biology.</title>
        <authorList>
            <person name="Wiegand S."/>
            <person name="Jogler M."/>
            <person name="Boedeker C."/>
            <person name="Pinto D."/>
            <person name="Vollmers J."/>
            <person name="Rivas-Marin E."/>
            <person name="Kohn T."/>
            <person name="Peeters S.H."/>
            <person name="Heuer A."/>
            <person name="Rast P."/>
            <person name="Oberbeckmann S."/>
            <person name="Bunk B."/>
            <person name="Jeske O."/>
            <person name="Meyerdierks A."/>
            <person name="Storesund J.E."/>
            <person name="Kallscheuer N."/>
            <person name="Luecker S."/>
            <person name="Lage O.M."/>
            <person name="Pohl T."/>
            <person name="Merkel B.J."/>
            <person name="Hornburger P."/>
            <person name="Mueller R.-W."/>
            <person name="Bruemmer F."/>
            <person name="Labrenz M."/>
            <person name="Spormann A.M."/>
            <person name="Op Den Camp H."/>
            <person name="Overmann J."/>
            <person name="Amann R."/>
            <person name="Jetten M.S.M."/>
            <person name="Mascher T."/>
            <person name="Medema M.H."/>
            <person name="Devos D.P."/>
            <person name="Kaster A.-K."/>
            <person name="Ovreas L."/>
            <person name="Rohde M."/>
            <person name="Galperin M.Y."/>
            <person name="Jogler C."/>
        </authorList>
    </citation>
    <scope>NUCLEOTIDE SEQUENCE [LARGE SCALE GENOMIC DNA]</scope>
    <source>
        <strain evidence="7 8">Poly59</strain>
    </source>
</reference>
<dbReference type="InterPro" id="IPR041690">
    <property type="entry name" value="Cadherin_5"/>
</dbReference>
<evidence type="ECO:0000256" key="4">
    <source>
        <dbReference type="ARBA" id="ARBA00023180"/>
    </source>
</evidence>
<dbReference type="GO" id="GO:0005509">
    <property type="term" value="F:calcium ion binding"/>
    <property type="evidence" value="ECO:0007669"/>
    <property type="project" value="InterPro"/>
</dbReference>
<evidence type="ECO:0000256" key="5">
    <source>
        <dbReference type="SAM" id="MobiDB-lite"/>
    </source>
</evidence>
<dbReference type="Gene3D" id="1.10.1330.10">
    <property type="entry name" value="Dockerin domain"/>
    <property type="match status" value="1"/>
</dbReference>
<evidence type="ECO:0000313" key="7">
    <source>
        <dbReference type="EMBL" id="TWU48462.1"/>
    </source>
</evidence>
<gene>
    <name evidence="7" type="ORF">Poly59_53100</name>
</gene>
<dbReference type="InterPro" id="IPR015919">
    <property type="entry name" value="Cadherin-like_sf"/>
</dbReference>
<dbReference type="SUPFAM" id="SSF50978">
    <property type="entry name" value="WD40 repeat-like"/>
    <property type="match status" value="1"/>
</dbReference>
<dbReference type="GO" id="GO:0016020">
    <property type="term" value="C:membrane"/>
    <property type="evidence" value="ECO:0007669"/>
    <property type="project" value="UniProtKB-SubCell"/>
</dbReference>
<dbReference type="Proteomes" id="UP000317977">
    <property type="component" value="Unassembled WGS sequence"/>
</dbReference>
<dbReference type="CDD" id="cd14256">
    <property type="entry name" value="Dockerin_I"/>
    <property type="match status" value="1"/>
</dbReference>
<name>A0A5C6EHH0_9BACT</name>
<keyword evidence="4" id="KW-0325">Glycoprotein</keyword>
<feature type="region of interest" description="Disordered" evidence="5">
    <location>
        <begin position="978"/>
        <end position="999"/>
    </location>
</feature>
<dbReference type="SUPFAM" id="SSF63446">
    <property type="entry name" value="Type I dockerin domain"/>
    <property type="match status" value="1"/>
</dbReference>
<dbReference type="InterPro" id="IPR002105">
    <property type="entry name" value="Dockerin_1_rpt"/>
</dbReference>
<dbReference type="Gene3D" id="2.60.40.3440">
    <property type="match status" value="1"/>
</dbReference>
<protein>
    <submittedName>
        <fullName evidence="7">Dockerin type I repeat protein</fullName>
    </submittedName>
</protein>
<keyword evidence="2" id="KW-0812">Transmembrane</keyword>
<dbReference type="Pfam" id="PF17892">
    <property type="entry name" value="Cadherin_5"/>
    <property type="match status" value="1"/>
</dbReference>
<feature type="region of interest" description="Disordered" evidence="5">
    <location>
        <begin position="905"/>
        <end position="955"/>
    </location>
</feature>
<dbReference type="InterPro" id="IPR050174">
    <property type="entry name" value="Protocadherin/Cadherin-CA"/>
</dbReference>
<dbReference type="CDD" id="cd11304">
    <property type="entry name" value="Cadherin_repeat"/>
    <property type="match status" value="2"/>
</dbReference>
<evidence type="ECO:0000256" key="1">
    <source>
        <dbReference type="ARBA" id="ARBA00004167"/>
    </source>
</evidence>
<dbReference type="PANTHER" id="PTHR24028">
    <property type="entry name" value="CADHERIN-87A"/>
    <property type="match status" value="1"/>
</dbReference>
<evidence type="ECO:0000259" key="6">
    <source>
        <dbReference type="PROSITE" id="PS50268"/>
    </source>
</evidence>
<keyword evidence="8" id="KW-1185">Reference proteome</keyword>
<dbReference type="EMBL" id="SJPX01000005">
    <property type="protein sequence ID" value="TWU48462.1"/>
    <property type="molecule type" value="Genomic_DNA"/>
</dbReference>
<dbReference type="InterPro" id="IPR036322">
    <property type="entry name" value="WD40_repeat_dom_sf"/>
</dbReference>
<evidence type="ECO:0000313" key="8">
    <source>
        <dbReference type="Proteomes" id="UP000317977"/>
    </source>
</evidence>
<evidence type="ECO:0000256" key="2">
    <source>
        <dbReference type="ARBA" id="ARBA00022692"/>
    </source>
</evidence>
<sequence>MAKRNNRLRTPRLEVRRRLTVEHLGDRRVLAAITGEVFEDLNGSLRKDDGELAAASRLVYIDANSNEVLDTGELTAVTDSSGAFRFDNLADGNYSVRLYSGTESQTQTIPIQPQLVRFVITIDDASDVVFGDDFFVTATAGSVVTAYPDQLGVHSVSVGQELRSLQAMPDGRILLVGSDTTNTTSWIFDPVTRMATPVSLQDTSGATVTSPTGWGSLLLNDQGLGVILPQIANPATASPYAVRSIDASDPTSGIEVTTTSTIVPADTKVLSSATGVRTVFASEGATGLELSLWSNSAATLITTTPIEVPSTTEMLSFDDDAGILALRTSGGGFSIHDVDAGFATLYSFDSGTAVMIDAERDLLFTYSSDDFKLRMLSLTDATVLFEMPVSLTTIGDVTKLVRGDSPNAIVAVGTAGVQQVRLDVASGNQVTITGGVDADPILFGIKPHGTNSAPSYNPIPSFTATEDQTLTLAAPAALAGATDPDGDSFIVLQMDQAANGTATIQIDGSLSYVPNPDFSGTDTVTVTLSDGRTASAPISLTFNVQAVPDEPTGIEIDIDPVPENLPAGTPIGGINVIDVDGGGGHVISIDDPRFGVDGGDIIFIGGDINFEAEPLIPLVVSATDSETGTTVTESVSVRITDANDPITGITPTEAFVLENAPGDVVTELKVLDEDEEQFHTFTVDDERFIVENFDLRLADGVSVDYETEQVIVVNVTATEVGTGGTFTQAITITVRDLVEQPVGIALTKDSVVELTEGDEVGDVLVDGAAPDPRLDVTVDDSRFEIVGSTLKLKEDVFVERAIQTEIQVTISVSDPNGELATVEQDFVIQVLPNETPLHNLNDPYDVNHDGSVSASDALAIINYLNIYGPGPVGSGGMEYCYDVNADGFITALDALLVLNRLSQTSSGTVGGEGDGEQSPAPAQTPRPEGEQLATDLASDSQDTATRFDLSSPSKTRDALFVQWQQRDERPDDFADFANEATSATDQVDESLRLLSDETA</sequence>
<dbReference type="SUPFAM" id="SSF117074">
    <property type="entry name" value="Hypothetical protein PA1324"/>
    <property type="match status" value="1"/>
</dbReference>